<dbReference type="AlphaFoldDB" id="A0A8H9ITI1"/>
<keyword evidence="2 4" id="KW-0732">Signal</keyword>
<dbReference type="PROSITE" id="PS51257">
    <property type="entry name" value="PROKAR_LIPOPROTEIN"/>
    <property type="match status" value="1"/>
</dbReference>
<evidence type="ECO:0000256" key="2">
    <source>
        <dbReference type="ARBA" id="ARBA00022729"/>
    </source>
</evidence>
<reference evidence="6" key="2">
    <citation type="submission" date="2020-09" db="EMBL/GenBank/DDBJ databases">
        <authorList>
            <person name="Sun Q."/>
            <person name="Zhou Y."/>
        </authorList>
    </citation>
    <scope>NUCLEOTIDE SEQUENCE</scope>
    <source>
        <strain evidence="6">CGMCC 4.7679</strain>
    </source>
</reference>
<evidence type="ECO:0000256" key="3">
    <source>
        <dbReference type="SAM" id="MobiDB-lite"/>
    </source>
</evidence>
<protein>
    <submittedName>
        <fullName evidence="6">Branched chain amino acid ABC transporter substrate-binding protein</fullName>
    </submittedName>
</protein>
<dbReference type="InterPro" id="IPR028081">
    <property type="entry name" value="Leu-bd"/>
</dbReference>
<dbReference type="EMBL" id="BNAV01000003">
    <property type="protein sequence ID" value="GHF50822.1"/>
    <property type="molecule type" value="Genomic_DNA"/>
</dbReference>
<proteinExistence type="inferred from homology"/>
<feature type="region of interest" description="Disordered" evidence="3">
    <location>
        <begin position="27"/>
        <end position="47"/>
    </location>
</feature>
<evidence type="ECO:0000313" key="7">
    <source>
        <dbReference type="Proteomes" id="UP000658656"/>
    </source>
</evidence>
<dbReference type="PANTHER" id="PTHR47151">
    <property type="entry name" value="LEU/ILE/VAL-BINDING ABC TRANSPORTER SUBUNIT"/>
    <property type="match status" value="1"/>
</dbReference>
<dbReference type="InterPro" id="IPR028082">
    <property type="entry name" value="Peripla_BP_I"/>
</dbReference>
<dbReference type="Gene3D" id="3.40.50.2300">
    <property type="match status" value="2"/>
</dbReference>
<dbReference type="CDD" id="cd06342">
    <property type="entry name" value="PBP1_ABC_LIVBP-like"/>
    <property type="match status" value="1"/>
</dbReference>
<keyword evidence="7" id="KW-1185">Reference proteome</keyword>
<dbReference type="SUPFAM" id="SSF53822">
    <property type="entry name" value="Periplasmic binding protein-like I"/>
    <property type="match status" value="1"/>
</dbReference>
<feature type="signal peptide" evidence="4">
    <location>
        <begin position="1"/>
        <end position="24"/>
    </location>
</feature>
<organism evidence="6 7">
    <name type="scientific">Amycolatopsis bartoniae</name>
    <dbReference type="NCBI Taxonomy" id="941986"/>
    <lineage>
        <taxon>Bacteria</taxon>
        <taxon>Bacillati</taxon>
        <taxon>Actinomycetota</taxon>
        <taxon>Actinomycetes</taxon>
        <taxon>Pseudonocardiales</taxon>
        <taxon>Pseudonocardiaceae</taxon>
        <taxon>Amycolatopsis</taxon>
    </lineage>
</organism>
<accession>A0A8H9ITI1</accession>
<dbReference type="Proteomes" id="UP000658656">
    <property type="component" value="Unassembled WGS sequence"/>
</dbReference>
<name>A0A8H9ITI1_9PSEU</name>
<feature type="domain" description="Leucine-binding protein" evidence="5">
    <location>
        <begin position="63"/>
        <end position="391"/>
    </location>
</feature>
<gene>
    <name evidence="6" type="ORF">GCM10017566_24930</name>
</gene>
<evidence type="ECO:0000256" key="4">
    <source>
        <dbReference type="SAM" id="SignalP"/>
    </source>
</evidence>
<sequence length="400" mass="41274">MSRARLTGVIVLAAAASLALGSCAARDNGGSSSDTTGSAAAPSQAANAANPAGDGKAVCSGVSLAYAGTINGDSAALGQNILRGADLAVKQHNQANPNCQVTLKPFDTQGKPDQAPGIVTQVINEADIIGVIGLPFSGESKAAGGLFNQAGLVTISPSATNPGLANNGWKTFFRGMGNDAVQGPAAAKFLTETLKANKICVIEDDSEYGTGLAAQVTQALGAKATCSDKVKQKQTDFSAVVNKLSTESPDAIFYAGYYQEAAPFAQQLNDKGVTAKFVGPDGVKDDEFIKGAGAGANNAYFTCPCVPADNFKDFTAAFKQTEGADPGTYSPEGYDVTTIMLKGIDSGIKDRAGLLNYVKNYDGQGLTKHFKWDAKGELSDTPVWSYRVENGKIVNNGQIS</sequence>
<reference evidence="6" key="1">
    <citation type="journal article" date="2014" name="Int. J. Syst. Evol. Microbiol.">
        <title>Complete genome sequence of Corynebacterium casei LMG S-19264T (=DSM 44701T), isolated from a smear-ripened cheese.</title>
        <authorList>
            <consortium name="US DOE Joint Genome Institute (JGI-PGF)"/>
            <person name="Walter F."/>
            <person name="Albersmeier A."/>
            <person name="Kalinowski J."/>
            <person name="Ruckert C."/>
        </authorList>
    </citation>
    <scope>NUCLEOTIDE SEQUENCE</scope>
    <source>
        <strain evidence="6">CGMCC 4.7679</strain>
    </source>
</reference>
<evidence type="ECO:0000259" key="5">
    <source>
        <dbReference type="Pfam" id="PF13458"/>
    </source>
</evidence>
<dbReference type="Pfam" id="PF13458">
    <property type="entry name" value="Peripla_BP_6"/>
    <property type="match status" value="1"/>
</dbReference>
<evidence type="ECO:0000256" key="1">
    <source>
        <dbReference type="ARBA" id="ARBA00010062"/>
    </source>
</evidence>
<dbReference type="PANTHER" id="PTHR47151:SF2">
    <property type="entry name" value="AMINO ACID BINDING PROTEIN"/>
    <property type="match status" value="1"/>
</dbReference>
<evidence type="ECO:0000313" key="6">
    <source>
        <dbReference type="EMBL" id="GHF50822.1"/>
    </source>
</evidence>
<comment type="caution">
    <text evidence="6">The sequence shown here is derived from an EMBL/GenBank/DDBJ whole genome shotgun (WGS) entry which is preliminary data.</text>
</comment>
<comment type="similarity">
    <text evidence="1">Belongs to the leucine-binding protein family.</text>
</comment>
<feature type="chain" id="PRO_5034852405" evidence="4">
    <location>
        <begin position="25"/>
        <end position="400"/>
    </location>
</feature>